<dbReference type="GO" id="GO:0016020">
    <property type="term" value="C:membrane"/>
    <property type="evidence" value="ECO:0007669"/>
    <property type="project" value="UniProtKB-SubCell"/>
</dbReference>
<dbReference type="OrthoDB" id="1262810at2759"/>
<dbReference type="OMA" id="MVDNIQD"/>
<dbReference type="PRINTS" id="PR00125">
    <property type="entry name" value="ATPASEDELTA"/>
</dbReference>
<dbReference type="PANTHER" id="PTHR11910">
    <property type="entry name" value="ATP SYNTHASE DELTA CHAIN"/>
    <property type="match status" value="1"/>
</dbReference>
<keyword evidence="3" id="KW-0813">Transport</keyword>
<dbReference type="Pfam" id="PF00213">
    <property type="entry name" value="OSCP"/>
    <property type="match status" value="1"/>
</dbReference>
<protein>
    <recommendedName>
        <fullName evidence="8">Oligomycin sensitivity conferral protein</fullName>
    </recommendedName>
</protein>
<sequence length="212" mass="22888">MASRHLGSQLVRSFATSSASASAAMVKPPITVFGTEGRYAMALFSAASKNKALDAVEKDMDTFRAQLKKDTRLNEFLFDPSVQKSLKAKGLAGACDKLKMNELSKNLFLTMAENGRYSYFGAVATAFKTIMSAHRGEITCEVTTAKPLDAAMTKEVETAIAGFVKAGQKSQINYKVDPSIIGGMVVAIGDRFVDMSMASKLKRYEEIIKSAA</sequence>
<comment type="caution">
    <text evidence="9">The sequence shown here is derived from an EMBL/GenBank/DDBJ whole genome shotgun (WGS) entry which is preliminary data.</text>
</comment>
<evidence type="ECO:0000256" key="8">
    <source>
        <dbReference type="ARBA" id="ARBA00033369"/>
    </source>
</evidence>
<evidence type="ECO:0000256" key="5">
    <source>
        <dbReference type="ARBA" id="ARBA00023065"/>
    </source>
</evidence>
<dbReference type="Gene3D" id="1.10.520.20">
    <property type="entry name" value="N-terminal domain of the delta subunit of the F1F0-ATP synthase"/>
    <property type="match status" value="1"/>
</dbReference>
<evidence type="ECO:0000256" key="4">
    <source>
        <dbReference type="ARBA" id="ARBA00022781"/>
    </source>
</evidence>
<dbReference type="AlphaFoldDB" id="A0A553NC05"/>
<keyword evidence="6" id="KW-0472">Membrane</keyword>
<evidence type="ECO:0000256" key="1">
    <source>
        <dbReference type="ARBA" id="ARBA00004370"/>
    </source>
</evidence>
<accession>A0A553NC05</accession>
<keyword evidence="4" id="KW-0375">Hydrogen ion transport</keyword>
<dbReference type="HAMAP" id="MF_01416">
    <property type="entry name" value="ATP_synth_delta_bact"/>
    <property type="match status" value="1"/>
</dbReference>
<evidence type="ECO:0000256" key="2">
    <source>
        <dbReference type="ARBA" id="ARBA00007046"/>
    </source>
</evidence>
<evidence type="ECO:0000256" key="6">
    <source>
        <dbReference type="ARBA" id="ARBA00023136"/>
    </source>
</evidence>
<evidence type="ECO:0000256" key="7">
    <source>
        <dbReference type="ARBA" id="ARBA00023310"/>
    </source>
</evidence>
<evidence type="ECO:0000313" key="9">
    <source>
        <dbReference type="EMBL" id="TRY62973.1"/>
    </source>
</evidence>
<reference evidence="9 10" key="1">
    <citation type="journal article" date="2018" name="Nat. Ecol. Evol.">
        <title>Genomic signatures of mitonuclear coevolution across populations of Tigriopus californicus.</title>
        <authorList>
            <person name="Barreto F.S."/>
            <person name="Watson E.T."/>
            <person name="Lima T.G."/>
            <person name="Willett C.S."/>
            <person name="Edmands S."/>
            <person name="Li W."/>
            <person name="Burton R.S."/>
        </authorList>
    </citation>
    <scope>NUCLEOTIDE SEQUENCE [LARGE SCALE GENOMIC DNA]</scope>
    <source>
        <strain evidence="9 10">San Diego</strain>
    </source>
</reference>
<dbReference type="EMBL" id="VCGU01000458">
    <property type="protein sequence ID" value="TRY62973.1"/>
    <property type="molecule type" value="Genomic_DNA"/>
</dbReference>
<keyword evidence="7" id="KW-0066">ATP synthesis</keyword>
<dbReference type="Proteomes" id="UP000318571">
    <property type="component" value="Chromosome 10"/>
</dbReference>
<keyword evidence="5" id="KW-0406">Ion transport</keyword>
<dbReference type="NCBIfam" id="TIGR01145">
    <property type="entry name" value="ATP_synt_delta"/>
    <property type="match status" value="1"/>
</dbReference>
<evidence type="ECO:0000256" key="3">
    <source>
        <dbReference type="ARBA" id="ARBA00022448"/>
    </source>
</evidence>
<dbReference type="SUPFAM" id="SSF47928">
    <property type="entry name" value="N-terminal domain of the delta subunit of the F1F0-ATP synthase"/>
    <property type="match status" value="1"/>
</dbReference>
<comment type="similarity">
    <text evidence="2">Belongs to the ATPase delta chain family.</text>
</comment>
<comment type="subcellular location">
    <subcellularLocation>
        <location evidence="1">Membrane</location>
    </subcellularLocation>
</comment>
<dbReference type="InterPro" id="IPR000711">
    <property type="entry name" value="ATPase_OSCP/dsu"/>
</dbReference>
<dbReference type="InterPro" id="IPR026015">
    <property type="entry name" value="ATP_synth_OSCP/delta_N_sf"/>
</dbReference>
<gene>
    <name evidence="9" type="ORF">TCAL_05580</name>
</gene>
<name>A0A553NC05_TIGCA</name>
<evidence type="ECO:0000313" key="10">
    <source>
        <dbReference type="Proteomes" id="UP000318571"/>
    </source>
</evidence>
<dbReference type="GO" id="GO:0046933">
    <property type="term" value="F:proton-transporting ATP synthase activity, rotational mechanism"/>
    <property type="evidence" value="ECO:0007669"/>
    <property type="project" value="InterPro"/>
</dbReference>
<dbReference type="STRING" id="6832.A0A553NC05"/>
<proteinExistence type="inferred from homology"/>
<organism evidence="9 10">
    <name type="scientific">Tigriopus californicus</name>
    <name type="common">Marine copepod</name>
    <dbReference type="NCBI Taxonomy" id="6832"/>
    <lineage>
        <taxon>Eukaryota</taxon>
        <taxon>Metazoa</taxon>
        <taxon>Ecdysozoa</taxon>
        <taxon>Arthropoda</taxon>
        <taxon>Crustacea</taxon>
        <taxon>Multicrustacea</taxon>
        <taxon>Hexanauplia</taxon>
        <taxon>Copepoda</taxon>
        <taxon>Harpacticoida</taxon>
        <taxon>Harpacticidae</taxon>
        <taxon>Tigriopus</taxon>
    </lineage>
</organism>
<keyword evidence="10" id="KW-1185">Reference proteome</keyword>